<evidence type="ECO:0000256" key="2">
    <source>
        <dbReference type="ARBA" id="ARBA00013064"/>
    </source>
</evidence>
<evidence type="ECO:0000256" key="3">
    <source>
        <dbReference type="ARBA" id="ARBA00022801"/>
    </source>
</evidence>
<dbReference type="SMART" id="SM00226">
    <property type="entry name" value="LMWPc"/>
    <property type="match status" value="1"/>
</dbReference>
<dbReference type="SUPFAM" id="SSF52788">
    <property type="entry name" value="Phosphotyrosine protein phosphatases I"/>
    <property type="match status" value="1"/>
</dbReference>
<name>A0A0P7BYG4_9BACT</name>
<evidence type="ECO:0000313" key="7">
    <source>
        <dbReference type="EMBL" id="KPM49910.1"/>
    </source>
</evidence>
<proteinExistence type="inferred from homology"/>
<dbReference type="RefSeq" id="WP_055144456.1">
    <property type="nucleotide sequence ID" value="NZ_JXSZ01000005.1"/>
</dbReference>
<accession>A0A0P7BYG4</accession>
<dbReference type="InterPro" id="IPR017867">
    <property type="entry name" value="Tyr_phospatase_low_mol_wt"/>
</dbReference>
<keyword evidence="4" id="KW-0904">Protein phosphatase</keyword>
<dbReference type="EC" id="3.1.3.48" evidence="2"/>
<feature type="active site" description="Proton donor" evidence="5">
    <location>
        <position position="130"/>
    </location>
</feature>
<dbReference type="STRING" id="1605367.AFM12_04905"/>
<dbReference type="Pfam" id="PF01451">
    <property type="entry name" value="LMWPc"/>
    <property type="match status" value="1"/>
</dbReference>
<dbReference type="Proteomes" id="UP000050454">
    <property type="component" value="Unassembled WGS sequence"/>
</dbReference>
<sequence>MINVLFVCLGNICRSPMAESVFREVVRKRGYSGSFKIDSAGTAGYHIGKQPDRRTLEVLETHGLKTTHHGQKIDDELLSEADHIAVMDEANFEDVHNYLHKKLKRPPAPEKLFLIRDFDPEVRGVHEVPDPYYEPIEAFEEVYILLERSSEALLDHLIDLHQLEPDPERDEEE</sequence>
<dbReference type="EMBL" id="LGTQ01000005">
    <property type="protein sequence ID" value="KPM49910.1"/>
    <property type="molecule type" value="Genomic_DNA"/>
</dbReference>
<reference evidence="7 8" key="1">
    <citation type="submission" date="2015-07" db="EMBL/GenBank/DDBJ databases">
        <title>The draft genome sequence of Leadbetterella sp. JN14-9.</title>
        <authorList>
            <person name="Liu Y."/>
            <person name="Du J."/>
            <person name="Shao Z."/>
        </authorList>
    </citation>
    <scope>NUCLEOTIDE SEQUENCE [LARGE SCALE GENOMIC DNA]</scope>
    <source>
        <strain evidence="7 8">JN14-9</strain>
    </source>
</reference>
<feature type="active site" evidence="5">
    <location>
        <position position="14"/>
    </location>
</feature>
<feature type="domain" description="Phosphotyrosine protein phosphatase I" evidence="6">
    <location>
        <begin position="2"/>
        <end position="156"/>
    </location>
</feature>
<protein>
    <recommendedName>
        <fullName evidence="2">protein-tyrosine-phosphatase</fullName>
        <ecNumber evidence="2">3.1.3.48</ecNumber>
    </recommendedName>
</protein>
<dbReference type="PANTHER" id="PTHR11717">
    <property type="entry name" value="LOW MOLECULAR WEIGHT PROTEIN TYROSINE PHOSPHATASE"/>
    <property type="match status" value="1"/>
</dbReference>
<dbReference type="PRINTS" id="PR00719">
    <property type="entry name" value="LMWPTPASE"/>
</dbReference>
<organism evidence="7 8">
    <name type="scientific">Jiulongibacter sediminis</name>
    <dbReference type="NCBI Taxonomy" id="1605367"/>
    <lineage>
        <taxon>Bacteria</taxon>
        <taxon>Pseudomonadati</taxon>
        <taxon>Bacteroidota</taxon>
        <taxon>Cytophagia</taxon>
        <taxon>Cytophagales</taxon>
        <taxon>Leadbetterellaceae</taxon>
        <taxon>Jiulongibacter</taxon>
    </lineage>
</organism>
<dbReference type="GO" id="GO:0004725">
    <property type="term" value="F:protein tyrosine phosphatase activity"/>
    <property type="evidence" value="ECO:0007669"/>
    <property type="project" value="UniProtKB-EC"/>
</dbReference>
<comment type="similarity">
    <text evidence="1">Belongs to the low molecular weight phosphotyrosine protein phosphatase family.</text>
</comment>
<comment type="caution">
    <text evidence="7">The sequence shown here is derived from an EMBL/GenBank/DDBJ whole genome shotgun (WGS) entry which is preliminary data.</text>
</comment>
<keyword evidence="3" id="KW-0378">Hydrolase</keyword>
<gene>
    <name evidence="7" type="ORF">AFM12_04905</name>
</gene>
<dbReference type="PATRIC" id="fig|1605367.3.peg.2331"/>
<dbReference type="InterPro" id="IPR036196">
    <property type="entry name" value="Ptyr_pPase_sf"/>
</dbReference>
<evidence type="ECO:0000256" key="5">
    <source>
        <dbReference type="PIRSR" id="PIRSR617867-1"/>
    </source>
</evidence>
<evidence type="ECO:0000256" key="4">
    <source>
        <dbReference type="ARBA" id="ARBA00022912"/>
    </source>
</evidence>
<evidence type="ECO:0000256" key="1">
    <source>
        <dbReference type="ARBA" id="ARBA00011063"/>
    </source>
</evidence>
<evidence type="ECO:0000313" key="8">
    <source>
        <dbReference type="Proteomes" id="UP000050454"/>
    </source>
</evidence>
<dbReference type="CDD" id="cd16343">
    <property type="entry name" value="LMWPTP"/>
    <property type="match status" value="1"/>
</dbReference>
<feature type="active site" description="Nucleophile" evidence="5">
    <location>
        <position position="8"/>
    </location>
</feature>
<dbReference type="InterPro" id="IPR023485">
    <property type="entry name" value="Ptyr_pPase"/>
</dbReference>
<dbReference type="Gene3D" id="3.40.50.2300">
    <property type="match status" value="1"/>
</dbReference>
<dbReference type="InterPro" id="IPR050438">
    <property type="entry name" value="LMW_PTPase"/>
</dbReference>
<keyword evidence="8" id="KW-1185">Reference proteome</keyword>
<dbReference type="OrthoDB" id="9784339at2"/>
<evidence type="ECO:0000259" key="6">
    <source>
        <dbReference type="SMART" id="SM00226"/>
    </source>
</evidence>
<dbReference type="PANTHER" id="PTHR11717:SF7">
    <property type="entry name" value="LOW MOLECULAR WEIGHT PHOSPHOTYROSINE PROTEIN PHOSPHATASE"/>
    <property type="match status" value="1"/>
</dbReference>
<dbReference type="AlphaFoldDB" id="A0A0P7BYG4"/>